<proteinExistence type="predicted"/>
<gene>
    <name evidence="1" type="ORF">VB798_02410</name>
</gene>
<dbReference type="RefSeq" id="WP_323255580.1">
    <property type="nucleotide sequence ID" value="NZ_JAYGIM010000001.1"/>
</dbReference>
<accession>A0ABU5SDQ0</accession>
<dbReference type="EMBL" id="JAYGIM010000001">
    <property type="protein sequence ID" value="MEA5425408.1"/>
    <property type="molecule type" value="Genomic_DNA"/>
</dbReference>
<evidence type="ECO:0000313" key="2">
    <source>
        <dbReference type="Proteomes" id="UP001302222"/>
    </source>
</evidence>
<dbReference type="Gene3D" id="2.60.40.10">
    <property type="entry name" value="Immunoglobulins"/>
    <property type="match status" value="1"/>
</dbReference>
<name>A0ABU5SDQ0_9BACT</name>
<protein>
    <recommendedName>
        <fullName evidence="3">PKD domain-containing protein</fullName>
    </recommendedName>
</protein>
<reference evidence="1 2" key="1">
    <citation type="submission" date="2023-12" db="EMBL/GenBank/DDBJ databases">
        <title>Novel species of the genus Arcicella isolated from rivers.</title>
        <authorList>
            <person name="Lu H."/>
        </authorList>
    </citation>
    <scope>NUCLEOTIDE SEQUENCE [LARGE SCALE GENOMIC DNA]</scope>
    <source>
        <strain evidence="1 2">DC25W</strain>
    </source>
</reference>
<dbReference type="InterPro" id="IPR035986">
    <property type="entry name" value="PKD_dom_sf"/>
</dbReference>
<dbReference type="InterPro" id="IPR013783">
    <property type="entry name" value="Ig-like_fold"/>
</dbReference>
<dbReference type="SUPFAM" id="SSF49299">
    <property type="entry name" value="PKD domain"/>
    <property type="match status" value="1"/>
</dbReference>
<organism evidence="1 2">
    <name type="scientific">Arcicella lustrica</name>
    <dbReference type="NCBI Taxonomy" id="2984196"/>
    <lineage>
        <taxon>Bacteria</taxon>
        <taxon>Pseudomonadati</taxon>
        <taxon>Bacteroidota</taxon>
        <taxon>Cytophagia</taxon>
        <taxon>Cytophagales</taxon>
        <taxon>Flectobacillaceae</taxon>
        <taxon>Arcicella</taxon>
    </lineage>
</organism>
<evidence type="ECO:0000313" key="1">
    <source>
        <dbReference type="EMBL" id="MEA5425408.1"/>
    </source>
</evidence>
<keyword evidence="2" id="KW-1185">Reference proteome</keyword>
<sequence>MKKTHFVLLTSLVLIYSGCKSDIEPQASFKVSKQSGEGVVSVTNTSNMYESATIVWVDGTQEPISNKELYHTYQINSIYTIRLKATNRKKTTNAFNQVEVNDVSGRIGIYTSLLIRPNTPIGSSGLYCRITGNG</sequence>
<dbReference type="Proteomes" id="UP001302222">
    <property type="component" value="Unassembled WGS sequence"/>
</dbReference>
<comment type="caution">
    <text evidence="1">The sequence shown here is derived from an EMBL/GenBank/DDBJ whole genome shotgun (WGS) entry which is preliminary data.</text>
</comment>
<evidence type="ECO:0008006" key="3">
    <source>
        <dbReference type="Google" id="ProtNLM"/>
    </source>
</evidence>